<protein>
    <submittedName>
        <fullName evidence="3">Helix-turn-helix domain-containing protein</fullName>
    </submittedName>
</protein>
<evidence type="ECO:0000256" key="1">
    <source>
        <dbReference type="SAM" id="MobiDB-lite"/>
    </source>
</evidence>
<dbReference type="Proteomes" id="UP000582974">
    <property type="component" value="Unassembled WGS sequence"/>
</dbReference>
<dbReference type="Pfam" id="PF19054">
    <property type="entry name" value="DUF5753"/>
    <property type="match status" value="1"/>
</dbReference>
<keyword evidence="4" id="KW-1185">Reference proteome</keyword>
<sequence>MTSSARGASPGGSSGGSSGSESGGAPTARRMILGAWLRKLREEMGITRAAAGEQIRGSESKMSRLELGRVGFKKRDVLDLLTVYGVHDPDERKMYEDMVDQCNQPGWWQGYTEVIPSWFSAYVGLEEVASRIQSFELQFVPGLLQTEDYARAVVANARSGMTEAEIDERVALRVRRQKLLARPDAPRFWCVIDESVLHRPIGGRKVLRGQLDALLELTTMPHITLQVLPYDRSGQAVEGAFSLLRFAEPELPDVAYVEYLTGAHYIERLDELEVYSRALDRLAVDAETPEQSRQMLSKVRVQT</sequence>
<proteinExistence type="predicted"/>
<dbReference type="InterPro" id="IPR010982">
    <property type="entry name" value="Lambda_DNA-bd_dom_sf"/>
</dbReference>
<dbReference type="AlphaFoldDB" id="A0A838AEB2"/>
<dbReference type="SMART" id="SM00530">
    <property type="entry name" value="HTH_XRE"/>
    <property type="match status" value="1"/>
</dbReference>
<evidence type="ECO:0000313" key="4">
    <source>
        <dbReference type="Proteomes" id="UP000582974"/>
    </source>
</evidence>
<name>A0A838AEB2_9PSEU</name>
<dbReference type="GO" id="GO:0003677">
    <property type="term" value="F:DNA binding"/>
    <property type="evidence" value="ECO:0007669"/>
    <property type="project" value="InterPro"/>
</dbReference>
<gene>
    <name evidence="3" type="ORF">H0B56_18385</name>
</gene>
<dbReference type="InterPro" id="IPR043917">
    <property type="entry name" value="DUF5753"/>
</dbReference>
<dbReference type="Gene3D" id="1.10.260.40">
    <property type="entry name" value="lambda repressor-like DNA-binding domains"/>
    <property type="match status" value="1"/>
</dbReference>
<dbReference type="Pfam" id="PF13560">
    <property type="entry name" value="HTH_31"/>
    <property type="match status" value="1"/>
</dbReference>
<feature type="domain" description="HTH cro/C1-type" evidence="2">
    <location>
        <begin position="37"/>
        <end position="92"/>
    </location>
</feature>
<comment type="caution">
    <text evidence="3">The sequence shown here is derived from an EMBL/GenBank/DDBJ whole genome shotgun (WGS) entry which is preliminary data.</text>
</comment>
<dbReference type="EMBL" id="JACCKD010000007">
    <property type="protein sequence ID" value="MBA0127517.1"/>
    <property type="molecule type" value="Genomic_DNA"/>
</dbReference>
<accession>A0A838AEB2</accession>
<organism evidence="3 4">
    <name type="scientific">Haloechinothrix aidingensis</name>
    <dbReference type="NCBI Taxonomy" id="2752311"/>
    <lineage>
        <taxon>Bacteria</taxon>
        <taxon>Bacillati</taxon>
        <taxon>Actinomycetota</taxon>
        <taxon>Actinomycetes</taxon>
        <taxon>Pseudonocardiales</taxon>
        <taxon>Pseudonocardiaceae</taxon>
        <taxon>Haloechinothrix</taxon>
    </lineage>
</organism>
<feature type="compositionally biased region" description="Gly residues" evidence="1">
    <location>
        <begin position="9"/>
        <end position="22"/>
    </location>
</feature>
<evidence type="ECO:0000259" key="2">
    <source>
        <dbReference type="PROSITE" id="PS50943"/>
    </source>
</evidence>
<dbReference type="CDD" id="cd00093">
    <property type="entry name" value="HTH_XRE"/>
    <property type="match status" value="1"/>
</dbReference>
<dbReference type="PROSITE" id="PS50943">
    <property type="entry name" value="HTH_CROC1"/>
    <property type="match status" value="1"/>
</dbReference>
<feature type="region of interest" description="Disordered" evidence="1">
    <location>
        <begin position="1"/>
        <end position="26"/>
    </location>
</feature>
<dbReference type="SUPFAM" id="SSF47413">
    <property type="entry name" value="lambda repressor-like DNA-binding domains"/>
    <property type="match status" value="1"/>
</dbReference>
<dbReference type="InterPro" id="IPR001387">
    <property type="entry name" value="Cro/C1-type_HTH"/>
</dbReference>
<reference evidence="3 4" key="1">
    <citation type="submission" date="2020-07" db="EMBL/GenBank/DDBJ databases">
        <title>Genome of Haloechinothrix sp.</title>
        <authorList>
            <person name="Tang S.-K."/>
            <person name="Yang L."/>
            <person name="Zhu W.-Y."/>
        </authorList>
    </citation>
    <scope>NUCLEOTIDE SEQUENCE [LARGE SCALE GENOMIC DNA]</scope>
    <source>
        <strain evidence="3 4">YIM 98757</strain>
    </source>
</reference>
<evidence type="ECO:0000313" key="3">
    <source>
        <dbReference type="EMBL" id="MBA0127517.1"/>
    </source>
</evidence>